<evidence type="ECO:0000313" key="3">
    <source>
        <dbReference type="EMBL" id="CAI9888927.1"/>
    </source>
</evidence>
<reference evidence="2" key="1">
    <citation type="submission" date="2023-04" db="EMBL/GenBank/DDBJ databases">
        <authorList>
            <person name="Kelly A."/>
        </authorList>
    </citation>
    <scope>NUCLEOTIDE SEQUENCE</scope>
</reference>
<dbReference type="CDD" id="cd02440">
    <property type="entry name" value="AdoMet_MTases"/>
    <property type="match status" value="1"/>
</dbReference>
<protein>
    <recommendedName>
        <fullName evidence="1">Methyltransferase domain-containing protein</fullName>
    </recommendedName>
</protein>
<dbReference type="SUPFAM" id="SSF53335">
    <property type="entry name" value="S-adenosyl-L-methionine-dependent methyltransferases"/>
    <property type="match status" value="1"/>
</dbReference>
<dbReference type="EMBL" id="OW991346">
    <property type="protein sequence ID" value="CAH6421963.1"/>
    <property type="molecule type" value="Genomic_DNA"/>
</dbReference>
<keyword evidence="4" id="KW-1185">Reference proteome</keyword>
<dbReference type="Gene3D" id="3.40.50.150">
    <property type="entry name" value="Vaccinia Virus protein VP39"/>
    <property type="match status" value="1"/>
</dbReference>
<organism evidence="2 4">
    <name type="scientific">Escherichia phage vB_Eco_Bam</name>
    <dbReference type="NCBI Taxonomy" id="2898833"/>
    <lineage>
        <taxon>Viruses</taxon>
        <taxon>Duplodnaviria</taxon>
        <taxon>Heunggongvirae</taxon>
        <taxon>Uroviricota</taxon>
        <taxon>Caudoviricetes</taxon>
        <taxon>Autographivirales</taxon>
        <taxon>Autotranscriptaviridae</taxon>
        <taxon>Studiervirinae</taxon>
        <taxon>Bamvirus</taxon>
        <taxon>Bamvirus bam</taxon>
    </lineage>
</organism>
<feature type="domain" description="Methyltransferase" evidence="1">
    <location>
        <begin position="84"/>
        <end position="191"/>
    </location>
</feature>
<accession>A0A9P0VBV8</accession>
<evidence type="ECO:0000313" key="4">
    <source>
        <dbReference type="Proteomes" id="UP001154314"/>
    </source>
</evidence>
<sequence length="241" mass="26929">MLGGAPFQIVQPKEPVKFGGLGHANVGIKSLPKDRGVSWSDFYKGRLGQSYVSHVYKNYKVHIEAIRRYIIQLSLSKNSSIKPLRVVEAGCGIGSITLNLADMSDHKTVICSGFDVSEGQVVNSRENALLNNVGDRVSFHKGDIFNSDVYKDAHIIHSHGVLEHFSDDDIMKILLTQLSSPNVRYVIHYVPLEGWKTPSYGDERLLPLTHWVNEFAPTRTVAFNDGKDAVLIWDVESLLRN</sequence>
<dbReference type="EMBL" id="OW991346">
    <property type="protein sequence ID" value="CAI9888927.1"/>
    <property type="molecule type" value="Genomic_DNA"/>
</dbReference>
<dbReference type="InterPro" id="IPR025714">
    <property type="entry name" value="Methyltranfer_dom"/>
</dbReference>
<evidence type="ECO:0000313" key="2">
    <source>
        <dbReference type="EMBL" id="CAH6421963.1"/>
    </source>
</evidence>
<name>A0A9P0VBV8_9CAUD</name>
<gene>
    <name evidence="3" type="ORF">BAMTRB_004</name>
    <name evidence="2" type="ORF">BAMTRB_029</name>
</gene>
<dbReference type="Pfam" id="PF13847">
    <property type="entry name" value="Methyltransf_31"/>
    <property type="match status" value="1"/>
</dbReference>
<dbReference type="InterPro" id="IPR029063">
    <property type="entry name" value="SAM-dependent_MTases_sf"/>
</dbReference>
<dbReference type="Proteomes" id="UP001154314">
    <property type="component" value="Chromosome"/>
</dbReference>
<evidence type="ECO:0000259" key="1">
    <source>
        <dbReference type="Pfam" id="PF13847"/>
    </source>
</evidence>
<proteinExistence type="predicted"/>